<sequence length="38" mass="4481">MTQMQCLPRWVVSRGNPIHQEDRKRLFGLEASPIRSKD</sequence>
<dbReference type="AlphaFoldDB" id="A0AAI9UKG6"/>
<keyword evidence="2" id="KW-1185">Reference proteome</keyword>
<name>A0AAI9UKG6_9PEZI</name>
<evidence type="ECO:0000313" key="2">
    <source>
        <dbReference type="Proteomes" id="UP001239795"/>
    </source>
</evidence>
<dbReference type="EMBL" id="MLGG01000013">
    <property type="protein sequence ID" value="KAK1459032.1"/>
    <property type="molecule type" value="Genomic_DNA"/>
</dbReference>
<organism evidence="1 2">
    <name type="scientific">Colletotrichum melonis</name>
    <dbReference type="NCBI Taxonomy" id="1209925"/>
    <lineage>
        <taxon>Eukaryota</taxon>
        <taxon>Fungi</taxon>
        <taxon>Dikarya</taxon>
        <taxon>Ascomycota</taxon>
        <taxon>Pezizomycotina</taxon>
        <taxon>Sordariomycetes</taxon>
        <taxon>Hypocreomycetidae</taxon>
        <taxon>Glomerellales</taxon>
        <taxon>Glomerellaceae</taxon>
        <taxon>Colletotrichum</taxon>
        <taxon>Colletotrichum acutatum species complex</taxon>
    </lineage>
</organism>
<reference evidence="1 2" key="1">
    <citation type="submission" date="2016-10" db="EMBL/GenBank/DDBJ databases">
        <title>The genome sequence of Colletotrichum fioriniae PJ7.</title>
        <authorList>
            <person name="Baroncelli R."/>
        </authorList>
    </citation>
    <scope>NUCLEOTIDE SEQUENCE [LARGE SCALE GENOMIC DNA]</scope>
    <source>
        <strain evidence="1">Col 31</strain>
    </source>
</reference>
<protein>
    <submittedName>
        <fullName evidence="1">Uncharacterized protein</fullName>
    </submittedName>
</protein>
<comment type="caution">
    <text evidence="1">The sequence shown here is derived from an EMBL/GenBank/DDBJ whole genome shotgun (WGS) entry which is preliminary data.</text>
</comment>
<dbReference type="Proteomes" id="UP001239795">
    <property type="component" value="Unassembled WGS sequence"/>
</dbReference>
<proteinExistence type="predicted"/>
<gene>
    <name evidence="1" type="ORF">CMEL01_02031</name>
</gene>
<accession>A0AAI9UKG6</accession>
<evidence type="ECO:0000313" key="1">
    <source>
        <dbReference type="EMBL" id="KAK1459032.1"/>
    </source>
</evidence>